<evidence type="ECO:0000256" key="2">
    <source>
        <dbReference type="SAM" id="Phobius"/>
    </source>
</evidence>
<keyword evidence="2" id="KW-0472">Membrane</keyword>
<evidence type="ECO:0000256" key="1">
    <source>
        <dbReference type="SAM" id="MobiDB-lite"/>
    </source>
</evidence>
<evidence type="ECO:0000259" key="3">
    <source>
        <dbReference type="Pfam" id="PF08308"/>
    </source>
</evidence>
<feature type="compositionally biased region" description="Acidic residues" evidence="1">
    <location>
        <begin position="367"/>
        <end position="379"/>
    </location>
</feature>
<evidence type="ECO:0000313" key="5">
    <source>
        <dbReference type="Proteomes" id="UP000054874"/>
    </source>
</evidence>
<organism evidence="4 5">
    <name type="scientific">Acetivibrio ethanolgignens</name>
    <dbReference type="NCBI Taxonomy" id="290052"/>
    <lineage>
        <taxon>Bacteria</taxon>
        <taxon>Bacillati</taxon>
        <taxon>Bacillota</taxon>
        <taxon>Clostridia</taxon>
        <taxon>Eubacteriales</taxon>
        <taxon>Oscillospiraceae</taxon>
        <taxon>Acetivibrio</taxon>
    </lineage>
</organism>
<dbReference type="InterPro" id="IPR013229">
    <property type="entry name" value="PEGA"/>
</dbReference>
<dbReference type="EMBL" id="LNAM01000101">
    <property type="protein sequence ID" value="KSV59729.1"/>
    <property type="molecule type" value="Genomic_DNA"/>
</dbReference>
<name>A0A0V8QGN6_9FIRM</name>
<dbReference type="RefSeq" id="WP_058352057.1">
    <property type="nucleotide sequence ID" value="NZ_CABMMD010000101.1"/>
</dbReference>
<feature type="compositionally biased region" description="Low complexity" evidence="1">
    <location>
        <begin position="356"/>
        <end position="366"/>
    </location>
</feature>
<keyword evidence="5" id="KW-1185">Reference proteome</keyword>
<sequence>MSTKGKGFWFLGGMVIIIIFAAAIAIANTTKKSSKPAAPIESQPAKEEIKDGYDTKILGIVKEIDEIEGTITIYDTDADIDRTLTYTGGTRVVDRYDKERLISWLMIGELVNAYYYQASYKLTKVEINKEAWEYGGINRFQFDMTNQRVTIAQKLYYYEKDLFVTGAGEELGLIDINARDELMMKGIGNQVYSVIITKGHGYIRLANYDAFLGGTIEVGYGIIMPVTKDMLIAAREGTYKVKMENGELTGTKEVTIKRNEEYTLDMSEFRVDEERVGKAVFMIDPEGAKLYINGIETDYSKKLRLNYGDYEIRVEMEGYTTFQGILTIEEKTPVICVSLSIDGADTSGTTDGVTITPSDTDSSPDSTEGDSSDIEEASESTESSANSFWTTLVDEDHVITISAPVGAKLYWNGAYKGVVPVTFAKEIGNHVITFSQTGCLTRSYSCEITDDGSDVTLNFPDMVKKESN</sequence>
<keyword evidence="2" id="KW-0812">Transmembrane</keyword>
<protein>
    <recommendedName>
        <fullName evidence="3">PEGA domain-containing protein</fullName>
    </recommendedName>
</protein>
<evidence type="ECO:0000313" key="4">
    <source>
        <dbReference type="EMBL" id="KSV59729.1"/>
    </source>
</evidence>
<keyword evidence="2" id="KW-1133">Transmembrane helix</keyword>
<dbReference type="Pfam" id="PF08308">
    <property type="entry name" value="PEGA"/>
    <property type="match status" value="1"/>
</dbReference>
<gene>
    <name evidence="4" type="ORF">ASU35_08230</name>
</gene>
<feature type="region of interest" description="Disordered" evidence="1">
    <location>
        <begin position="347"/>
        <end position="386"/>
    </location>
</feature>
<feature type="transmembrane region" description="Helical" evidence="2">
    <location>
        <begin position="7"/>
        <end position="27"/>
    </location>
</feature>
<dbReference type="Proteomes" id="UP000054874">
    <property type="component" value="Unassembled WGS sequence"/>
</dbReference>
<proteinExistence type="predicted"/>
<feature type="domain" description="PEGA" evidence="3">
    <location>
        <begin position="284"/>
        <end position="331"/>
    </location>
</feature>
<comment type="caution">
    <text evidence="4">The sequence shown here is derived from an EMBL/GenBank/DDBJ whole genome shotgun (WGS) entry which is preliminary data.</text>
</comment>
<dbReference type="STRING" id="290052.ASU35_08230"/>
<accession>A0A0V8QGN6</accession>
<dbReference type="AlphaFoldDB" id="A0A0V8QGN6"/>
<reference evidence="4 5" key="1">
    <citation type="submission" date="2015-11" db="EMBL/GenBank/DDBJ databases">
        <title>Butyribacter intestini gen. nov., sp. nov., a butyric acid-producing bacterium of the family Lachnospiraceae isolated from the human faeces.</title>
        <authorList>
            <person name="Zou Y."/>
            <person name="Xue W."/>
            <person name="Luo G."/>
            <person name="Lv M."/>
        </authorList>
    </citation>
    <scope>NUCLEOTIDE SEQUENCE [LARGE SCALE GENOMIC DNA]</scope>
    <source>
        <strain evidence="4 5">ACET-33324</strain>
    </source>
</reference>
<dbReference type="OrthoDB" id="9769893at2"/>